<gene>
    <name evidence="13" type="ORF">EK403_13255</name>
</gene>
<organism evidence="13 14">
    <name type="scientific">Hansschlegelia zhihuaiae</name>
    <dbReference type="NCBI Taxonomy" id="405005"/>
    <lineage>
        <taxon>Bacteria</taxon>
        <taxon>Pseudomonadati</taxon>
        <taxon>Pseudomonadota</taxon>
        <taxon>Alphaproteobacteria</taxon>
        <taxon>Hyphomicrobiales</taxon>
        <taxon>Methylopilaceae</taxon>
        <taxon>Hansschlegelia</taxon>
    </lineage>
</organism>
<dbReference type="PANTHER" id="PTHR30561">
    <property type="entry name" value="SMR FAMILY PROTON-DEPENDENT DRUG EFFLUX TRANSPORTER SUGE"/>
    <property type="match status" value="1"/>
</dbReference>
<keyword evidence="9" id="KW-0443">Lipid metabolism</keyword>
<evidence type="ECO:0000256" key="6">
    <source>
        <dbReference type="ARBA" id="ARBA00022692"/>
    </source>
</evidence>
<feature type="transmembrane region" description="Helical" evidence="11">
    <location>
        <begin position="206"/>
        <end position="228"/>
    </location>
</feature>
<dbReference type="InterPro" id="IPR037185">
    <property type="entry name" value="EmrE-like"/>
</dbReference>
<sequence>MEPHVFLAVLAAAAMHAGWNAFLKLRIEPFLAMTLVTAGAGVVGVPGLVAFGVPKIEAWPWLLGSIALHLGYYIALTEAYRRADMSQVYPIARGGAPLATAFASVALLGQPLSAQQAAGVAALGCGVMMISLLGRRKGQSFDPGALGFAGLTALTISGYTLVDGTGARIAGDPHAYSATLFVVDGLPLLLFALWRRGLQGLAPMRPYLLQGLAGGAMSLASYWIAIWAMTVAPIPLVAAVRESSVLFAALIAVLVLKEPLQWGRAGAAVVIVCALVLMRTG</sequence>
<feature type="transmembrane region" description="Helical" evidence="11">
    <location>
        <begin position="30"/>
        <end position="52"/>
    </location>
</feature>
<dbReference type="GO" id="GO:0009245">
    <property type="term" value="P:lipid A biosynthetic process"/>
    <property type="evidence" value="ECO:0007669"/>
    <property type="project" value="UniProtKB-KW"/>
</dbReference>
<feature type="transmembrane region" description="Helical" evidence="11">
    <location>
        <begin position="234"/>
        <end position="255"/>
    </location>
</feature>
<feature type="transmembrane region" description="Helical" evidence="11">
    <location>
        <begin position="114"/>
        <end position="133"/>
    </location>
</feature>
<keyword evidence="4" id="KW-0997">Cell inner membrane</keyword>
<keyword evidence="14" id="KW-1185">Reference proteome</keyword>
<keyword evidence="8 11" id="KW-1133">Transmembrane helix</keyword>
<feature type="domain" description="EamA" evidence="12">
    <location>
        <begin position="151"/>
        <end position="278"/>
    </location>
</feature>
<dbReference type="Proteomes" id="UP000289708">
    <property type="component" value="Unassembled WGS sequence"/>
</dbReference>
<keyword evidence="5" id="KW-0441">Lipid A biosynthesis</keyword>
<accession>A0A4Q0MGV3</accession>
<feature type="transmembrane region" description="Helical" evidence="11">
    <location>
        <begin position="88"/>
        <end position="108"/>
    </location>
</feature>
<evidence type="ECO:0000259" key="12">
    <source>
        <dbReference type="Pfam" id="PF00892"/>
    </source>
</evidence>
<feature type="transmembrane region" description="Helical" evidence="11">
    <location>
        <begin position="6"/>
        <end position="23"/>
    </location>
</feature>
<feature type="transmembrane region" description="Helical" evidence="11">
    <location>
        <begin position="174"/>
        <end position="194"/>
    </location>
</feature>
<evidence type="ECO:0000313" key="13">
    <source>
        <dbReference type="EMBL" id="RXF72801.1"/>
    </source>
</evidence>
<name>A0A4Q0MGV3_9HYPH</name>
<dbReference type="PANTHER" id="PTHR30561:SF9">
    <property type="entry name" value="4-AMINO-4-DEOXY-L-ARABINOSE-PHOSPHOUNDECAPRENOL FLIPPASE SUBUNIT ARNF-RELATED"/>
    <property type="match status" value="1"/>
</dbReference>
<feature type="transmembrane region" description="Helical" evidence="11">
    <location>
        <begin position="262"/>
        <end position="280"/>
    </location>
</feature>
<evidence type="ECO:0000256" key="8">
    <source>
        <dbReference type="ARBA" id="ARBA00022989"/>
    </source>
</evidence>
<evidence type="ECO:0000256" key="3">
    <source>
        <dbReference type="ARBA" id="ARBA00022516"/>
    </source>
</evidence>
<evidence type="ECO:0000256" key="7">
    <source>
        <dbReference type="ARBA" id="ARBA00022985"/>
    </source>
</evidence>
<keyword evidence="6 11" id="KW-0812">Transmembrane</keyword>
<evidence type="ECO:0000256" key="11">
    <source>
        <dbReference type="SAM" id="Phobius"/>
    </source>
</evidence>
<evidence type="ECO:0000256" key="10">
    <source>
        <dbReference type="ARBA" id="ARBA00023136"/>
    </source>
</evidence>
<dbReference type="GO" id="GO:0009103">
    <property type="term" value="P:lipopolysaccharide biosynthetic process"/>
    <property type="evidence" value="ECO:0007669"/>
    <property type="project" value="UniProtKB-KW"/>
</dbReference>
<keyword evidence="7" id="KW-0448">Lipopolysaccharide biosynthesis</keyword>
<evidence type="ECO:0000256" key="4">
    <source>
        <dbReference type="ARBA" id="ARBA00022519"/>
    </source>
</evidence>
<dbReference type="InterPro" id="IPR000620">
    <property type="entry name" value="EamA_dom"/>
</dbReference>
<evidence type="ECO:0000313" key="14">
    <source>
        <dbReference type="Proteomes" id="UP000289708"/>
    </source>
</evidence>
<proteinExistence type="predicted"/>
<dbReference type="OrthoDB" id="9783707at2"/>
<feature type="transmembrane region" description="Helical" evidence="11">
    <location>
        <begin position="145"/>
        <end position="162"/>
    </location>
</feature>
<evidence type="ECO:0000256" key="1">
    <source>
        <dbReference type="ARBA" id="ARBA00004651"/>
    </source>
</evidence>
<keyword evidence="2" id="KW-1003">Cell membrane</keyword>
<dbReference type="InterPro" id="IPR000390">
    <property type="entry name" value="Small_drug/metabolite_transptr"/>
</dbReference>
<dbReference type="SUPFAM" id="SSF103481">
    <property type="entry name" value="Multidrug resistance efflux transporter EmrE"/>
    <property type="match status" value="2"/>
</dbReference>
<feature type="domain" description="EamA" evidence="12">
    <location>
        <begin position="7"/>
        <end position="131"/>
    </location>
</feature>
<dbReference type="Gene3D" id="1.10.3730.20">
    <property type="match status" value="2"/>
</dbReference>
<comment type="caution">
    <text evidence="13">The sequence shown here is derived from an EMBL/GenBank/DDBJ whole genome shotgun (WGS) entry which is preliminary data.</text>
</comment>
<dbReference type="GO" id="GO:0005886">
    <property type="term" value="C:plasma membrane"/>
    <property type="evidence" value="ECO:0007669"/>
    <property type="project" value="UniProtKB-SubCell"/>
</dbReference>
<dbReference type="AlphaFoldDB" id="A0A4Q0MGV3"/>
<reference evidence="13 14" key="1">
    <citation type="submission" date="2018-12" db="EMBL/GenBank/DDBJ databases">
        <title>bacterium Hansschlegelia zhihuaiae S113.</title>
        <authorList>
            <person name="He J."/>
        </authorList>
    </citation>
    <scope>NUCLEOTIDE SEQUENCE [LARGE SCALE GENOMIC DNA]</scope>
    <source>
        <strain evidence="13 14">S 113</strain>
    </source>
</reference>
<protein>
    <submittedName>
        <fullName evidence="13">EamA family transporter</fullName>
    </submittedName>
</protein>
<comment type="subcellular location">
    <subcellularLocation>
        <location evidence="1">Cell membrane</location>
        <topology evidence="1">Multi-pass membrane protein</topology>
    </subcellularLocation>
</comment>
<feature type="transmembrane region" description="Helical" evidence="11">
    <location>
        <begin position="58"/>
        <end position="76"/>
    </location>
</feature>
<dbReference type="EMBL" id="RYFI01000012">
    <property type="protein sequence ID" value="RXF72801.1"/>
    <property type="molecule type" value="Genomic_DNA"/>
</dbReference>
<keyword evidence="10 11" id="KW-0472">Membrane</keyword>
<dbReference type="GO" id="GO:0022857">
    <property type="term" value="F:transmembrane transporter activity"/>
    <property type="evidence" value="ECO:0007669"/>
    <property type="project" value="InterPro"/>
</dbReference>
<evidence type="ECO:0000256" key="9">
    <source>
        <dbReference type="ARBA" id="ARBA00023098"/>
    </source>
</evidence>
<dbReference type="RefSeq" id="WP_128777962.1">
    <property type="nucleotide sequence ID" value="NZ_RYFI01000012.1"/>
</dbReference>
<keyword evidence="3" id="KW-0444">Lipid biosynthesis</keyword>
<evidence type="ECO:0000256" key="2">
    <source>
        <dbReference type="ARBA" id="ARBA00022475"/>
    </source>
</evidence>
<evidence type="ECO:0000256" key="5">
    <source>
        <dbReference type="ARBA" id="ARBA00022556"/>
    </source>
</evidence>
<dbReference type="Pfam" id="PF00892">
    <property type="entry name" value="EamA"/>
    <property type="match status" value="2"/>
</dbReference>